<gene>
    <name evidence="3" type="ORF">E3T48_16465</name>
</gene>
<proteinExistence type="inferred from homology"/>
<evidence type="ECO:0000256" key="1">
    <source>
        <dbReference type="ARBA" id="ARBA00007521"/>
    </source>
</evidence>
<accession>A0A4R9AUU8</accession>
<protein>
    <submittedName>
        <fullName evidence="3">Type II toxin-antitoxin system PemK/MazF family toxin</fullName>
    </submittedName>
</protein>
<sequence length="104" mass="11124">MRGDIHRLTAPRGGRGHEQAGARYAIIVQSDDLSLSTVLVAPTSRSARPRSFRPTITIGDETTQVLVEQTAAVAPERLGSLVGHVSRAELDGIDAALRLVLQLD</sequence>
<keyword evidence="4" id="KW-1185">Reference proteome</keyword>
<keyword evidence="2" id="KW-1277">Toxin-antitoxin system</keyword>
<evidence type="ECO:0000256" key="2">
    <source>
        <dbReference type="ARBA" id="ARBA00022649"/>
    </source>
</evidence>
<dbReference type="GO" id="GO:0004521">
    <property type="term" value="F:RNA endonuclease activity"/>
    <property type="evidence" value="ECO:0007669"/>
    <property type="project" value="TreeGrafter"/>
</dbReference>
<dbReference type="Pfam" id="PF02452">
    <property type="entry name" value="PemK_toxin"/>
    <property type="match status" value="1"/>
</dbReference>
<dbReference type="PANTHER" id="PTHR33988">
    <property type="entry name" value="ENDORIBONUCLEASE MAZF-RELATED"/>
    <property type="match status" value="1"/>
</dbReference>
<dbReference type="GO" id="GO:0006402">
    <property type="term" value="P:mRNA catabolic process"/>
    <property type="evidence" value="ECO:0007669"/>
    <property type="project" value="TreeGrafter"/>
</dbReference>
<comment type="similarity">
    <text evidence="1">Belongs to the PemK/MazF family.</text>
</comment>
<dbReference type="AlphaFoldDB" id="A0A4R9AUU8"/>
<dbReference type="GO" id="GO:0016075">
    <property type="term" value="P:rRNA catabolic process"/>
    <property type="evidence" value="ECO:0007669"/>
    <property type="project" value="TreeGrafter"/>
</dbReference>
<dbReference type="OrthoDB" id="4225032at2"/>
<dbReference type="SUPFAM" id="SSF50118">
    <property type="entry name" value="Cell growth inhibitor/plasmid maintenance toxic component"/>
    <property type="match status" value="1"/>
</dbReference>
<evidence type="ECO:0000313" key="4">
    <source>
        <dbReference type="Proteomes" id="UP000298313"/>
    </source>
</evidence>
<dbReference type="InterPro" id="IPR003477">
    <property type="entry name" value="PemK-like"/>
</dbReference>
<comment type="caution">
    <text evidence="3">The sequence shown here is derived from an EMBL/GenBank/DDBJ whole genome shotgun (WGS) entry which is preliminary data.</text>
</comment>
<dbReference type="InterPro" id="IPR011067">
    <property type="entry name" value="Plasmid_toxin/cell-grow_inhib"/>
</dbReference>
<organism evidence="3 4">
    <name type="scientific">Cryobacterium fucosi</name>
    <dbReference type="NCBI Taxonomy" id="1259157"/>
    <lineage>
        <taxon>Bacteria</taxon>
        <taxon>Bacillati</taxon>
        <taxon>Actinomycetota</taxon>
        <taxon>Actinomycetes</taxon>
        <taxon>Micrococcales</taxon>
        <taxon>Microbacteriaceae</taxon>
        <taxon>Cryobacterium</taxon>
    </lineage>
</organism>
<name>A0A4R9AUU8_9MICO</name>
<dbReference type="EMBL" id="SOHH01000121">
    <property type="protein sequence ID" value="TFD70545.1"/>
    <property type="molecule type" value="Genomic_DNA"/>
</dbReference>
<evidence type="ECO:0000313" key="3">
    <source>
        <dbReference type="EMBL" id="TFD70545.1"/>
    </source>
</evidence>
<dbReference type="PANTHER" id="PTHR33988:SF2">
    <property type="entry name" value="ENDORIBONUCLEASE MAZF"/>
    <property type="match status" value="1"/>
</dbReference>
<dbReference type="Gene3D" id="2.30.30.110">
    <property type="match status" value="1"/>
</dbReference>
<dbReference type="Proteomes" id="UP000298313">
    <property type="component" value="Unassembled WGS sequence"/>
</dbReference>
<reference evidence="3 4" key="1">
    <citation type="submission" date="2019-03" db="EMBL/GenBank/DDBJ databases">
        <title>Genomics of glacier-inhabiting Cryobacterium strains.</title>
        <authorList>
            <person name="Liu Q."/>
            <person name="Xin Y.-H."/>
        </authorList>
    </citation>
    <scope>NUCLEOTIDE SEQUENCE [LARGE SCALE GENOMIC DNA]</scope>
    <source>
        <strain evidence="3 4">Hh4</strain>
    </source>
</reference>
<dbReference type="GO" id="GO:0003677">
    <property type="term" value="F:DNA binding"/>
    <property type="evidence" value="ECO:0007669"/>
    <property type="project" value="InterPro"/>
</dbReference>